<gene>
    <name evidence="2" type="ORF">MSEO_19360</name>
</gene>
<sequence length="276" mass="31269">MASSAMKRPATRVADLLNPAALLLPAANVIMQLSMPGVGYGVLESPVDSGNVYKHPFKRARTTGTYLAVATIGTESDRALIRAAVDTAHRQVRSTPSSPVSYNAFDPKLQLWVASCLYRYFVDQHEFLHGPLDDTTADAVYLDAARLATTLQVPERMWPPDRAAFGEYWKRSLDELRIDPPVRAHLRGVASLAFLPWPLRILAGRFNLFATTGFLAPEFRALMQLDWSPGQQRRFEWLLSALRLADLFLPHGIWLLGYQVYLWDMRFRTRRGWRIV</sequence>
<dbReference type="AlphaFoldDB" id="A0A7I7NXN6"/>
<dbReference type="GO" id="GO:0016491">
    <property type="term" value="F:oxidoreductase activity"/>
    <property type="evidence" value="ECO:0007669"/>
    <property type="project" value="InterPro"/>
</dbReference>
<protein>
    <recommendedName>
        <fullName evidence="1">ER-bound oxygenase mpaB/mpaB'/Rubber oxygenase catalytic domain-containing protein</fullName>
    </recommendedName>
</protein>
<dbReference type="Pfam" id="PF09995">
    <property type="entry name" value="MPAB_Lcp_cat"/>
    <property type="match status" value="1"/>
</dbReference>
<dbReference type="PANTHER" id="PTHR36151">
    <property type="entry name" value="BLR2777 PROTEIN"/>
    <property type="match status" value="1"/>
</dbReference>
<evidence type="ECO:0000313" key="2">
    <source>
        <dbReference type="EMBL" id="BBY01437.1"/>
    </source>
</evidence>
<evidence type="ECO:0000259" key="1">
    <source>
        <dbReference type="Pfam" id="PF09995"/>
    </source>
</evidence>
<evidence type="ECO:0000313" key="3">
    <source>
        <dbReference type="Proteomes" id="UP000466632"/>
    </source>
</evidence>
<name>A0A7I7NXN6_9MYCO</name>
<reference evidence="2 3" key="1">
    <citation type="journal article" date="2019" name="Emerg. Microbes Infect.">
        <title>Comprehensive subspecies identification of 175 nontuberculous mycobacteria species based on 7547 genomic profiles.</title>
        <authorList>
            <person name="Matsumoto Y."/>
            <person name="Kinjo T."/>
            <person name="Motooka D."/>
            <person name="Nabeya D."/>
            <person name="Jung N."/>
            <person name="Uechi K."/>
            <person name="Horii T."/>
            <person name="Iida T."/>
            <person name="Fujita J."/>
            <person name="Nakamura S."/>
        </authorList>
    </citation>
    <scope>NUCLEOTIDE SEQUENCE [LARGE SCALE GENOMIC DNA]</scope>
    <source>
        <strain evidence="2 3">JCM 16018</strain>
    </source>
</reference>
<dbReference type="PANTHER" id="PTHR36151:SF3">
    <property type="entry name" value="ER-BOUND OXYGENASE MPAB_MPAB'_RUBBER OXYGENASE CATALYTIC DOMAIN-CONTAINING PROTEIN"/>
    <property type="match status" value="1"/>
</dbReference>
<dbReference type="Proteomes" id="UP000466632">
    <property type="component" value="Chromosome"/>
</dbReference>
<dbReference type="EMBL" id="AP022582">
    <property type="protein sequence ID" value="BBY01437.1"/>
    <property type="molecule type" value="Genomic_DNA"/>
</dbReference>
<dbReference type="KEGG" id="mseo:MSEO_19360"/>
<organism evidence="2 3">
    <name type="scientific">Mycobacterium seoulense</name>
    <dbReference type="NCBI Taxonomy" id="386911"/>
    <lineage>
        <taxon>Bacteria</taxon>
        <taxon>Bacillati</taxon>
        <taxon>Actinomycetota</taxon>
        <taxon>Actinomycetes</taxon>
        <taxon>Mycobacteriales</taxon>
        <taxon>Mycobacteriaceae</taxon>
        <taxon>Mycobacterium</taxon>
    </lineage>
</organism>
<keyword evidence="3" id="KW-1185">Reference proteome</keyword>
<dbReference type="InterPro" id="IPR018713">
    <property type="entry name" value="MPAB/Lcp_cat_dom"/>
</dbReference>
<accession>A0A7I7NXN6</accession>
<proteinExistence type="predicted"/>
<feature type="domain" description="ER-bound oxygenase mpaB/mpaB'/Rubber oxygenase catalytic" evidence="1">
    <location>
        <begin position="18"/>
        <end position="243"/>
    </location>
</feature>